<proteinExistence type="predicted"/>
<evidence type="ECO:0000256" key="1">
    <source>
        <dbReference type="SAM" id="SignalP"/>
    </source>
</evidence>
<dbReference type="Gene3D" id="2.40.10.300">
    <property type="entry name" value="Copper resistance protein K"/>
    <property type="match status" value="1"/>
</dbReference>
<protein>
    <submittedName>
        <fullName evidence="2">Copper resistance protein CopK</fullName>
    </submittedName>
</protein>
<dbReference type="InterPro" id="IPR021604">
    <property type="entry name" value="CopK"/>
</dbReference>
<reference evidence="2 3" key="1">
    <citation type="submission" date="2018-10" db="EMBL/GenBank/DDBJ databases">
        <title>Draft genome of Fastidiocella sp. strain 375T, a bacterium isolated from a karstic cave dripping water.</title>
        <authorList>
            <person name="Coelho C."/>
            <person name="Verissimo A."/>
            <person name="Tiago I."/>
        </authorList>
    </citation>
    <scope>NUCLEOTIDE SEQUENCE [LARGE SCALE GENOMIC DNA]</scope>
    <source>
        <strain evidence="2 3">CAVE-375</strain>
    </source>
</reference>
<feature type="chain" id="PRO_5047113974" evidence="1">
    <location>
        <begin position="21"/>
        <end position="95"/>
    </location>
</feature>
<dbReference type="RefSeq" id="WP_129211972.1">
    <property type="nucleotide sequence ID" value="NZ_REGR01000003.1"/>
</dbReference>
<evidence type="ECO:0000313" key="2">
    <source>
        <dbReference type="EMBL" id="RXZ44415.1"/>
    </source>
</evidence>
<evidence type="ECO:0000313" key="3">
    <source>
        <dbReference type="Proteomes" id="UP000290682"/>
    </source>
</evidence>
<gene>
    <name evidence="2" type="ORF">EBB06_04735</name>
</gene>
<keyword evidence="3" id="KW-1185">Reference proteome</keyword>
<dbReference type="NCBIfam" id="NF033793">
    <property type="entry name" value="peri_CopK"/>
    <property type="match status" value="1"/>
</dbReference>
<keyword evidence="1" id="KW-0732">Signal</keyword>
<name>A0ABY0FHG6_9NEIS</name>
<sequence length="95" mass="10493">MVKKLFMIAALCAVTAPAFASDAARAAAKQVIELKDGSTLYVFKDGKMSMENKYGRSMRMKPGHVMETKDGQKIMMHGDEVMRLDSLLQEGHQGN</sequence>
<dbReference type="InterPro" id="IPR038644">
    <property type="entry name" value="CopK_sf"/>
</dbReference>
<dbReference type="Proteomes" id="UP000290682">
    <property type="component" value="Unassembled WGS sequence"/>
</dbReference>
<dbReference type="Pfam" id="PF11525">
    <property type="entry name" value="CopK"/>
    <property type="match status" value="1"/>
</dbReference>
<accession>A0ABY0FHG6</accession>
<dbReference type="EMBL" id="REGR01000003">
    <property type="protein sequence ID" value="RXZ44415.1"/>
    <property type="molecule type" value="Genomic_DNA"/>
</dbReference>
<organism evidence="2 3">
    <name type="scientific">Crenobacter cavernae</name>
    <dbReference type="NCBI Taxonomy" id="2290923"/>
    <lineage>
        <taxon>Bacteria</taxon>
        <taxon>Pseudomonadati</taxon>
        <taxon>Pseudomonadota</taxon>
        <taxon>Betaproteobacteria</taxon>
        <taxon>Neisseriales</taxon>
        <taxon>Neisseriaceae</taxon>
        <taxon>Crenobacter</taxon>
    </lineage>
</organism>
<feature type="signal peptide" evidence="1">
    <location>
        <begin position="1"/>
        <end position="20"/>
    </location>
</feature>
<comment type="caution">
    <text evidence="2">The sequence shown here is derived from an EMBL/GenBank/DDBJ whole genome shotgun (WGS) entry which is preliminary data.</text>
</comment>